<feature type="non-terminal residue" evidence="2">
    <location>
        <position position="1"/>
    </location>
</feature>
<comment type="caution">
    <text evidence="2">The sequence shown here is derived from an EMBL/GenBank/DDBJ whole genome shotgun (WGS) entry which is preliminary data.</text>
</comment>
<dbReference type="Gene3D" id="3.30.70.270">
    <property type="match status" value="1"/>
</dbReference>
<dbReference type="Pfam" id="PF00990">
    <property type="entry name" value="GGDEF"/>
    <property type="match status" value="1"/>
</dbReference>
<dbReference type="EMBL" id="BKCJ011799340">
    <property type="protein sequence ID" value="GFD53857.1"/>
    <property type="molecule type" value="Genomic_DNA"/>
</dbReference>
<sequence>DQFKLVNDTSGHAAGDELLRHICALLQQGIREGDTLARLGGDEFGILLEHCSPEAAEKIAEGLRQTVESLHFVWKGRPFMTTVSVGLVHVSDAPTTLEASL</sequence>
<dbReference type="InterPro" id="IPR052163">
    <property type="entry name" value="DGC-Regulatory_Protein"/>
</dbReference>
<organism evidence="2">
    <name type="scientific">Tanacetum cinerariifolium</name>
    <name type="common">Dalmatian daisy</name>
    <name type="synonym">Chrysanthemum cinerariifolium</name>
    <dbReference type="NCBI Taxonomy" id="118510"/>
    <lineage>
        <taxon>Eukaryota</taxon>
        <taxon>Viridiplantae</taxon>
        <taxon>Streptophyta</taxon>
        <taxon>Embryophyta</taxon>
        <taxon>Tracheophyta</taxon>
        <taxon>Spermatophyta</taxon>
        <taxon>Magnoliopsida</taxon>
        <taxon>eudicotyledons</taxon>
        <taxon>Gunneridae</taxon>
        <taxon>Pentapetalae</taxon>
        <taxon>asterids</taxon>
        <taxon>campanulids</taxon>
        <taxon>Asterales</taxon>
        <taxon>Asteraceae</taxon>
        <taxon>Asteroideae</taxon>
        <taxon>Anthemideae</taxon>
        <taxon>Anthemidinae</taxon>
        <taxon>Tanacetum</taxon>
    </lineage>
</organism>
<gene>
    <name evidence="2" type="ORF">Tci_925826</name>
</gene>
<dbReference type="PROSITE" id="PS50887">
    <property type="entry name" value="GGDEF"/>
    <property type="match status" value="1"/>
</dbReference>
<evidence type="ECO:0000259" key="1">
    <source>
        <dbReference type="PROSITE" id="PS50887"/>
    </source>
</evidence>
<dbReference type="SUPFAM" id="SSF55073">
    <property type="entry name" value="Nucleotide cyclase"/>
    <property type="match status" value="1"/>
</dbReference>
<dbReference type="SMART" id="SM00267">
    <property type="entry name" value="GGDEF"/>
    <property type="match status" value="1"/>
</dbReference>
<evidence type="ECO:0000313" key="2">
    <source>
        <dbReference type="EMBL" id="GFD53857.1"/>
    </source>
</evidence>
<feature type="domain" description="GGDEF" evidence="1">
    <location>
        <begin position="1"/>
        <end position="101"/>
    </location>
</feature>
<dbReference type="PANTHER" id="PTHR46663:SF2">
    <property type="entry name" value="GGDEF DOMAIN-CONTAINING PROTEIN"/>
    <property type="match status" value="1"/>
</dbReference>
<dbReference type="CDD" id="cd01949">
    <property type="entry name" value="GGDEF"/>
    <property type="match status" value="1"/>
</dbReference>
<feature type="non-terminal residue" evidence="2">
    <location>
        <position position="101"/>
    </location>
</feature>
<name>A0A699X297_TANCI</name>
<dbReference type="NCBIfam" id="TIGR00254">
    <property type="entry name" value="GGDEF"/>
    <property type="match status" value="1"/>
</dbReference>
<dbReference type="InterPro" id="IPR000160">
    <property type="entry name" value="GGDEF_dom"/>
</dbReference>
<reference evidence="2" key="1">
    <citation type="journal article" date="2019" name="Sci. Rep.">
        <title>Draft genome of Tanacetum cinerariifolium, the natural source of mosquito coil.</title>
        <authorList>
            <person name="Yamashiro T."/>
            <person name="Shiraishi A."/>
            <person name="Satake H."/>
            <person name="Nakayama K."/>
        </authorList>
    </citation>
    <scope>NUCLEOTIDE SEQUENCE</scope>
</reference>
<protein>
    <recommendedName>
        <fullName evidence="1">GGDEF domain-containing protein</fullName>
    </recommendedName>
</protein>
<dbReference type="InterPro" id="IPR043128">
    <property type="entry name" value="Rev_trsase/Diguanyl_cyclase"/>
</dbReference>
<dbReference type="InterPro" id="IPR029787">
    <property type="entry name" value="Nucleotide_cyclase"/>
</dbReference>
<proteinExistence type="predicted"/>
<dbReference type="PANTHER" id="PTHR46663">
    <property type="entry name" value="DIGUANYLATE CYCLASE DGCT-RELATED"/>
    <property type="match status" value="1"/>
</dbReference>
<accession>A0A699X297</accession>
<dbReference type="AlphaFoldDB" id="A0A699X297"/>